<gene>
    <name evidence="12" type="primary">ileS</name>
    <name evidence="16" type="ORF">CX676_09255</name>
</gene>
<dbReference type="RefSeq" id="WP_101754237.1">
    <property type="nucleotide sequence ID" value="NZ_CP025430.1"/>
</dbReference>
<dbReference type="EC" id="6.1.1.5" evidence="12"/>
<evidence type="ECO:0000259" key="15">
    <source>
        <dbReference type="Pfam" id="PF08264"/>
    </source>
</evidence>
<dbReference type="InterPro" id="IPR002301">
    <property type="entry name" value="Ile-tRNA-ligase"/>
</dbReference>
<feature type="binding site" evidence="12">
    <location>
        <position position="601"/>
    </location>
    <ligand>
        <name>L-isoleucyl-5'-AMP</name>
        <dbReference type="ChEBI" id="CHEBI:178002"/>
    </ligand>
</feature>
<evidence type="ECO:0000259" key="13">
    <source>
        <dbReference type="Pfam" id="PF00133"/>
    </source>
</evidence>
<dbReference type="PANTHER" id="PTHR42765:SF1">
    <property type="entry name" value="ISOLEUCINE--TRNA LIGASE, MITOCHONDRIAL"/>
    <property type="match status" value="1"/>
</dbReference>
<dbReference type="InterPro" id="IPR033708">
    <property type="entry name" value="Anticodon_Ile_BEm"/>
</dbReference>
<dbReference type="InterPro" id="IPR010663">
    <property type="entry name" value="Znf_FPG/IleRS"/>
</dbReference>
<evidence type="ECO:0000256" key="12">
    <source>
        <dbReference type="HAMAP-Rule" id="MF_02002"/>
    </source>
</evidence>
<dbReference type="OrthoDB" id="9810365at2"/>
<comment type="cofactor">
    <cofactor evidence="12">
        <name>Zn(2+)</name>
        <dbReference type="ChEBI" id="CHEBI:29105"/>
    </cofactor>
    <text evidence="12">Binds 1 zinc ion per subunit.</text>
</comment>
<feature type="domain" description="Aminoacyl-tRNA synthetase class Ia" evidence="13">
    <location>
        <begin position="32"/>
        <end position="680"/>
    </location>
</feature>
<evidence type="ECO:0000256" key="3">
    <source>
        <dbReference type="ARBA" id="ARBA00022598"/>
    </source>
</evidence>
<name>A0A2H5F3Y5_9RHOB</name>
<dbReference type="CDD" id="cd07960">
    <property type="entry name" value="Anticodon_Ia_Ile_BEm"/>
    <property type="match status" value="1"/>
</dbReference>
<dbReference type="InterPro" id="IPR050081">
    <property type="entry name" value="Ile-tRNA_ligase"/>
</dbReference>
<protein>
    <recommendedName>
        <fullName evidence="12">Isoleucine--tRNA ligase</fullName>
        <ecNumber evidence="12">6.1.1.5</ecNumber>
    </recommendedName>
    <alternativeName>
        <fullName evidence="12">Isoleucyl-tRNA synthetase</fullName>
        <shortName evidence="12">IleRS</shortName>
    </alternativeName>
</protein>
<feature type="short sequence motif" description="'HIGH' region" evidence="12">
    <location>
        <begin position="62"/>
        <end position="72"/>
    </location>
</feature>
<dbReference type="GO" id="GO:0000049">
    <property type="term" value="F:tRNA binding"/>
    <property type="evidence" value="ECO:0007669"/>
    <property type="project" value="InterPro"/>
</dbReference>
<dbReference type="GO" id="GO:0005524">
    <property type="term" value="F:ATP binding"/>
    <property type="evidence" value="ECO:0007669"/>
    <property type="project" value="UniProtKB-UniRule"/>
</dbReference>
<comment type="subcellular location">
    <subcellularLocation>
        <location evidence="12">Cytoplasm</location>
    </subcellularLocation>
</comment>
<feature type="domain" description="Zinc finger FPG/IleRS-type" evidence="14">
    <location>
        <begin position="933"/>
        <end position="959"/>
    </location>
</feature>
<dbReference type="PRINTS" id="PR00984">
    <property type="entry name" value="TRNASYNTHILE"/>
</dbReference>
<keyword evidence="9 12" id="KW-0030">Aminoacyl-tRNA synthetase</keyword>
<accession>A0A2H5F3Y5</accession>
<comment type="subunit">
    <text evidence="12">Monomer.</text>
</comment>
<keyword evidence="5 12" id="KW-0547">Nucleotide-binding</keyword>
<evidence type="ECO:0000256" key="4">
    <source>
        <dbReference type="ARBA" id="ARBA00022723"/>
    </source>
</evidence>
<dbReference type="SUPFAM" id="SSF52374">
    <property type="entry name" value="Nucleotidylyl transferase"/>
    <property type="match status" value="1"/>
</dbReference>
<dbReference type="SUPFAM" id="SSF47323">
    <property type="entry name" value="Anticodon-binding domain of a subclass of class I aminoacyl-tRNA synthetases"/>
    <property type="match status" value="1"/>
</dbReference>
<evidence type="ECO:0000256" key="10">
    <source>
        <dbReference type="ARBA" id="ARBA00025217"/>
    </source>
</evidence>
<dbReference type="Gene3D" id="3.40.50.620">
    <property type="entry name" value="HUPs"/>
    <property type="match status" value="2"/>
</dbReference>
<evidence type="ECO:0000259" key="14">
    <source>
        <dbReference type="Pfam" id="PF06827"/>
    </source>
</evidence>
<dbReference type="InterPro" id="IPR023585">
    <property type="entry name" value="Ile-tRNA-ligase_type1"/>
</dbReference>
<dbReference type="AlphaFoldDB" id="A0A2H5F3Y5"/>
<evidence type="ECO:0000313" key="17">
    <source>
        <dbReference type="Proteomes" id="UP000234530"/>
    </source>
</evidence>
<feature type="domain" description="Methionyl/Valyl/Leucyl/Isoleucyl-tRNA synthetase anticodon-binding" evidence="15">
    <location>
        <begin position="724"/>
        <end position="875"/>
    </location>
</feature>
<dbReference type="KEGG" id="pzh:CX676_09255"/>
<evidence type="ECO:0000256" key="9">
    <source>
        <dbReference type="ARBA" id="ARBA00023146"/>
    </source>
</evidence>
<dbReference type="InterPro" id="IPR009008">
    <property type="entry name" value="Val/Leu/Ile-tRNA-synth_edit"/>
</dbReference>
<keyword evidence="7 12" id="KW-0067">ATP-binding</keyword>
<organism evidence="16 17">
    <name type="scientific">Paracoccus zhejiangensis</name>
    <dbReference type="NCBI Taxonomy" id="1077935"/>
    <lineage>
        <taxon>Bacteria</taxon>
        <taxon>Pseudomonadati</taxon>
        <taxon>Pseudomonadota</taxon>
        <taxon>Alphaproteobacteria</taxon>
        <taxon>Rhodobacterales</taxon>
        <taxon>Paracoccaceae</taxon>
        <taxon>Paracoccus</taxon>
    </lineage>
</organism>
<keyword evidence="3 12" id="KW-0436">Ligase</keyword>
<dbReference type="GO" id="GO:0008270">
    <property type="term" value="F:zinc ion binding"/>
    <property type="evidence" value="ECO:0007669"/>
    <property type="project" value="UniProtKB-UniRule"/>
</dbReference>
<evidence type="ECO:0000256" key="1">
    <source>
        <dbReference type="ARBA" id="ARBA00006887"/>
    </source>
</evidence>
<dbReference type="PROSITE" id="PS00178">
    <property type="entry name" value="AA_TRNA_LIGASE_I"/>
    <property type="match status" value="1"/>
</dbReference>
<keyword evidence="6 12" id="KW-0862">Zinc</keyword>
<dbReference type="NCBIfam" id="TIGR00392">
    <property type="entry name" value="ileS"/>
    <property type="match status" value="1"/>
</dbReference>
<evidence type="ECO:0000256" key="2">
    <source>
        <dbReference type="ARBA" id="ARBA00022490"/>
    </source>
</evidence>
<dbReference type="FunFam" id="3.40.50.620:FF:000042">
    <property type="entry name" value="Isoleucine--tRNA ligase"/>
    <property type="match status" value="1"/>
</dbReference>
<dbReference type="HAMAP" id="MF_02002">
    <property type="entry name" value="Ile_tRNA_synth_type1"/>
    <property type="match status" value="1"/>
</dbReference>
<evidence type="ECO:0000256" key="6">
    <source>
        <dbReference type="ARBA" id="ARBA00022833"/>
    </source>
</evidence>
<dbReference type="Gene3D" id="3.90.740.10">
    <property type="entry name" value="Valyl/Leucyl/Isoleucyl-tRNA synthetase, editing domain"/>
    <property type="match status" value="1"/>
</dbReference>
<dbReference type="GO" id="GO:0006428">
    <property type="term" value="P:isoleucyl-tRNA aminoacylation"/>
    <property type="evidence" value="ECO:0007669"/>
    <property type="project" value="UniProtKB-UniRule"/>
</dbReference>
<comment type="similarity">
    <text evidence="1 12">Belongs to the class-I aminoacyl-tRNA synthetase family. IleS type 1 subfamily.</text>
</comment>
<dbReference type="InterPro" id="IPR001412">
    <property type="entry name" value="aa-tRNA-synth_I_CS"/>
</dbReference>
<reference evidence="16 17" key="1">
    <citation type="journal article" date="2013" name="Antonie Van Leeuwenhoek">
        <title>Paracoccus zhejiangensis sp. nov., isolated from activated sludge in wastewater-treatment system.</title>
        <authorList>
            <person name="Wu Z.G."/>
            <person name="Zhang D.F."/>
            <person name="Liu Y.L."/>
            <person name="Wang F."/>
            <person name="Jiang X."/>
            <person name="Li C."/>
            <person name="Li S.P."/>
            <person name="Hong Q."/>
            <person name="Li W.J."/>
        </authorList>
    </citation>
    <scope>NUCLEOTIDE SEQUENCE [LARGE SCALE GENOMIC DNA]</scope>
    <source>
        <strain evidence="16 17">J6</strain>
    </source>
</reference>
<keyword evidence="8 12" id="KW-0648">Protein biosynthesis</keyword>
<proteinExistence type="inferred from homology"/>
<dbReference type="Gene3D" id="1.10.730.20">
    <property type="match status" value="1"/>
</dbReference>
<evidence type="ECO:0000256" key="11">
    <source>
        <dbReference type="ARBA" id="ARBA00048359"/>
    </source>
</evidence>
<evidence type="ECO:0000313" key="16">
    <source>
        <dbReference type="EMBL" id="AUH66260.1"/>
    </source>
</evidence>
<dbReference type="GO" id="GO:0005829">
    <property type="term" value="C:cytosol"/>
    <property type="evidence" value="ECO:0007669"/>
    <property type="project" value="TreeGrafter"/>
</dbReference>
<keyword evidence="4 12" id="KW-0479">Metal-binding</keyword>
<dbReference type="EMBL" id="CP025430">
    <property type="protein sequence ID" value="AUH66260.1"/>
    <property type="molecule type" value="Genomic_DNA"/>
</dbReference>
<dbReference type="InterPro" id="IPR014729">
    <property type="entry name" value="Rossmann-like_a/b/a_fold"/>
</dbReference>
<sequence>MSAETPDYRDTVFLPETDFPMRAGLPAREPEWLERWAQIGIYDRLRERGQGRTPFILHDGPPYANGNLHIGHALNKTLKDMVVRSQQMMGRDARYVPGWDCHGLPIEWKIEEQYRQKGQDKDAIDVVEFRKECRRFAEHWIDVQREEFKRLGVTGKWDDPYLTMNYHAEAVIAAEFMKLLMDGSLYQGSKPVMWSPVEKTALAEAEVEYHDHTSHTIWVRFKPVDGALDGASVVIWTTTPWTIPQNRAVAFNPTISYGLYEVGTVQENATAKPREKLLLADALADAVMASAKVESHSRLRDVSAEELSGLMLAHPLRGVEGGAGEWDYDVPMLPGDHVTEEAGTGFVHTAPSHGDDDYQLGQKFGLPMTYNVEPDGSYRADLPIFGGEAIILPDGKDGPANVSVIKQLAYAGALLAKGKVKHSYPHSWRSKAPLIYRNTPQWFAAIDKKLDDGMGEYGDTIRTRALTSIDKLVKWTPQTGRNRIFSMVENRPDWVLSRQRAWGVPLTCFVKKGARPDDADFLLRDARVNDRVIAAFEKDGADAWYRPGFKETALEGVANPEDYDQVMDVLDVWFDSGSTHAFVIRDRADGAPDGIADLYLEGTDQHRGWFHSSLLQASATKGRAPYRGVLTHGFTLDEKGMKMSKSLGNTIVPAEVIKQYGADILRLWVAHVDYTADQRIGPEILKGTADSYRRLRNTLRFMLGNLAGFSEAEKVAPADMPELEQWILHRLAQLDHKVRQGYDAYDFQGVFQTLFQFCTVDLSAFYFDIRKDSLYCDAPDSVRRRSARTVLDILFHRLVTWLAPILPFTMEDVWLSRFPSEDDSVHLHDFPVTPADWLNEPLAAKWEHIRRARRVVTAALEVKRADKTIGASLEAAPVVHVEEAPILAALKSINFADLCIVSDLSLTADPAPNEAFRLAEVPGVGVVFELAEGEKCERCWKILPDVGTHKHPGLCARCDAVVSNA</sequence>
<feature type="binding site" evidence="12">
    <location>
        <position position="936"/>
    </location>
    <ligand>
        <name>Zn(2+)</name>
        <dbReference type="ChEBI" id="CHEBI:29105"/>
    </ligand>
</feature>
<comment type="catalytic activity">
    <reaction evidence="11 12">
        <text>tRNA(Ile) + L-isoleucine + ATP = L-isoleucyl-tRNA(Ile) + AMP + diphosphate</text>
        <dbReference type="Rhea" id="RHEA:11060"/>
        <dbReference type="Rhea" id="RHEA-COMP:9666"/>
        <dbReference type="Rhea" id="RHEA-COMP:9695"/>
        <dbReference type="ChEBI" id="CHEBI:30616"/>
        <dbReference type="ChEBI" id="CHEBI:33019"/>
        <dbReference type="ChEBI" id="CHEBI:58045"/>
        <dbReference type="ChEBI" id="CHEBI:78442"/>
        <dbReference type="ChEBI" id="CHEBI:78528"/>
        <dbReference type="ChEBI" id="CHEBI:456215"/>
        <dbReference type="EC" id="6.1.1.5"/>
    </reaction>
</comment>
<evidence type="ECO:0000256" key="8">
    <source>
        <dbReference type="ARBA" id="ARBA00022917"/>
    </source>
</evidence>
<evidence type="ECO:0000256" key="7">
    <source>
        <dbReference type="ARBA" id="ARBA00022840"/>
    </source>
</evidence>
<feature type="short sequence motif" description="'KMSKS' region" evidence="12">
    <location>
        <begin position="642"/>
        <end position="646"/>
    </location>
</feature>
<comment type="domain">
    <text evidence="12">IleRS has two distinct active sites: one for aminoacylation and one for editing. The misactivated valine is translocated from the active site to the editing site, which sterically excludes the correctly activated isoleucine. The single editing site contains two valyl binding pockets, one specific for each substrate (Val-AMP or Val-tRNA(Ile)).</text>
</comment>
<feature type="binding site" evidence="12">
    <location>
        <position position="958"/>
    </location>
    <ligand>
        <name>Zn(2+)</name>
        <dbReference type="ChEBI" id="CHEBI:29105"/>
    </ligand>
</feature>
<keyword evidence="2 12" id="KW-0963">Cytoplasm</keyword>
<dbReference type="InterPro" id="IPR009080">
    <property type="entry name" value="tRNAsynth_Ia_anticodon-bd"/>
</dbReference>
<dbReference type="Proteomes" id="UP000234530">
    <property type="component" value="Chromosome"/>
</dbReference>
<dbReference type="Pfam" id="PF00133">
    <property type="entry name" value="tRNA-synt_1"/>
    <property type="match status" value="1"/>
</dbReference>
<feature type="binding site" evidence="12">
    <location>
        <position position="939"/>
    </location>
    <ligand>
        <name>Zn(2+)</name>
        <dbReference type="ChEBI" id="CHEBI:29105"/>
    </ligand>
</feature>
<dbReference type="InterPro" id="IPR002300">
    <property type="entry name" value="aa-tRNA-synth_Ia"/>
</dbReference>
<keyword evidence="17" id="KW-1185">Reference proteome</keyword>
<dbReference type="Pfam" id="PF08264">
    <property type="entry name" value="Anticodon_1"/>
    <property type="match status" value="1"/>
</dbReference>
<dbReference type="Pfam" id="PF06827">
    <property type="entry name" value="zf-FPG_IleRS"/>
    <property type="match status" value="1"/>
</dbReference>
<evidence type="ECO:0000256" key="5">
    <source>
        <dbReference type="ARBA" id="ARBA00022741"/>
    </source>
</evidence>
<dbReference type="PANTHER" id="PTHR42765">
    <property type="entry name" value="SOLEUCYL-TRNA SYNTHETASE"/>
    <property type="match status" value="1"/>
</dbReference>
<dbReference type="SUPFAM" id="SSF50677">
    <property type="entry name" value="ValRS/IleRS/LeuRS editing domain"/>
    <property type="match status" value="1"/>
</dbReference>
<dbReference type="GO" id="GO:0004822">
    <property type="term" value="F:isoleucine-tRNA ligase activity"/>
    <property type="evidence" value="ECO:0007669"/>
    <property type="project" value="UniProtKB-UniRule"/>
</dbReference>
<dbReference type="GO" id="GO:0002161">
    <property type="term" value="F:aminoacyl-tRNA deacylase activity"/>
    <property type="evidence" value="ECO:0007669"/>
    <property type="project" value="InterPro"/>
</dbReference>
<feature type="binding site" evidence="12">
    <location>
        <position position="955"/>
    </location>
    <ligand>
        <name>Zn(2+)</name>
        <dbReference type="ChEBI" id="CHEBI:29105"/>
    </ligand>
</feature>
<dbReference type="InterPro" id="IPR013155">
    <property type="entry name" value="M/V/L/I-tRNA-synth_anticd-bd"/>
</dbReference>
<feature type="binding site" evidence="12">
    <location>
        <position position="645"/>
    </location>
    <ligand>
        <name>ATP</name>
        <dbReference type="ChEBI" id="CHEBI:30616"/>
    </ligand>
</feature>
<comment type="function">
    <text evidence="10 12">Catalyzes the attachment of isoleucine to tRNA(Ile). As IleRS can inadvertently accommodate and process structurally similar amino acids such as valine, to avoid such errors it has two additional distinct tRNA(Ile)-dependent editing activities. One activity is designated as 'pretransfer' editing and involves the hydrolysis of activated Val-AMP. The other activity is designated 'posttransfer' editing and involves deacylation of mischarged Val-tRNA(Ile).</text>
</comment>